<dbReference type="RefSeq" id="WP_226853480.1">
    <property type="nucleotide sequence ID" value="NZ_JAJBOG010000002.1"/>
</dbReference>
<dbReference type="InterPro" id="IPR036514">
    <property type="entry name" value="SGNH_hydro_sf"/>
</dbReference>
<comment type="caution">
    <text evidence="1">The sequence shown here is derived from an EMBL/GenBank/DDBJ whole genome shotgun (WGS) entry which is preliminary data.</text>
</comment>
<evidence type="ECO:0000313" key="1">
    <source>
        <dbReference type="EMBL" id="NSJ85235.1"/>
    </source>
</evidence>
<dbReference type="EMBL" id="JAAITA010000002">
    <property type="protein sequence ID" value="NSJ85235.1"/>
    <property type="molecule type" value="Genomic_DNA"/>
</dbReference>
<proteinExistence type="predicted"/>
<accession>A0ABX2I847</accession>
<evidence type="ECO:0008006" key="3">
    <source>
        <dbReference type="Google" id="ProtNLM"/>
    </source>
</evidence>
<reference evidence="1 2" key="1">
    <citation type="journal article" date="2020" name="Cell Host Microbe">
        <title>Functional and Genomic Variation between Human-Derived Isolates of Lachnospiraceae Reveals Inter- and Intra-Species Diversity.</title>
        <authorList>
            <person name="Sorbara M.T."/>
            <person name="Littmann E.R."/>
            <person name="Fontana E."/>
            <person name="Moody T.U."/>
            <person name="Kohout C.E."/>
            <person name="Gjonbalaj M."/>
            <person name="Eaton V."/>
            <person name="Seok R."/>
            <person name="Leiner I.M."/>
            <person name="Pamer E.G."/>
        </authorList>
    </citation>
    <scope>NUCLEOTIDE SEQUENCE [LARGE SCALE GENOMIC DNA]</scope>
    <source>
        <strain evidence="1 2">MSK.15.26</strain>
    </source>
</reference>
<keyword evidence="2" id="KW-1185">Reference proteome</keyword>
<name>A0ABX2I847_BLAHA</name>
<protein>
    <recommendedName>
        <fullName evidence="3">SGNH hydrolase-type esterase domain-containing protein</fullName>
    </recommendedName>
</protein>
<sequence>MGATDEFYEVFPNSISDTAVSRYTTESFDLYDSYVNEKGWNGDGVIFALGTNGLLYNSLDTLREKIGPERPFFVITARAPYTSWEQSNNAEIYEFVKSTDYTYLIDWYKESEGHSEYFVEDETHLTSEGAQAYINCIKKAVLEVFKK</sequence>
<dbReference type="SUPFAM" id="SSF52266">
    <property type="entry name" value="SGNH hydrolase"/>
    <property type="match status" value="1"/>
</dbReference>
<organism evidence="1 2">
    <name type="scientific">Blautia hansenii</name>
    <name type="common">Ruminococcus hansenii</name>
    <dbReference type="NCBI Taxonomy" id="1322"/>
    <lineage>
        <taxon>Bacteria</taxon>
        <taxon>Bacillati</taxon>
        <taxon>Bacillota</taxon>
        <taxon>Clostridia</taxon>
        <taxon>Lachnospirales</taxon>
        <taxon>Lachnospiraceae</taxon>
        <taxon>Blautia</taxon>
    </lineage>
</organism>
<evidence type="ECO:0000313" key="2">
    <source>
        <dbReference type="Proteomes" id="UP000822142"/>
    </source>
</evidence>
<dbReference type="Proteomes" id="UP000822142">
    <property type="component" value="Unassembled WGS sequence"/>
</dbReference>
<gene>
    <name evidence="1" type="ORF">G5A70_03305</name>
</gene>
<dbReference type="Gene3D" id="3.40.50.1110">
    <property type="entry name" value="SGNH hydrolase"/>
    <property type="match status" value="1"/>
</dbReference>